<reference evidence="1" key="1">
    <citation type="submission" date="2020-04" db="EMBL/GenBank/DDBJ databases">
        <authorList>
            <person name="Chiriac C."/>
            <person name="Salcher M."/>
            <person name="Ghai R."/>
            <person name="Kavagutti S V."/>
        </authorList>
    </citation>
    <scope>NUCLEOTIDE SEQUENCE</scope>
</reference>
<accession>A0A6J5LPZ2</accession>
<organism evidence="1">
    <name type="scientific">uncultured Caudovirales phage</name>
    <dbReference type="NCBI Taxonomy" id="2100421"/>
    <lineage>
        <taxon>Viruses</taxon>
        <taxon>Duplodnaviria</taxon>
        <taxon>Heunggongvirae</taxon>
        <taxon>Uroviricota</taxon>
        <taxon>Caudoviricetes</taxon>
        <taxon>Peduoviridae</taxon>
        <taxon>Maltschvirus</taxon>
        <taxon>Maltschvirus maltsch</taxon>
    </lineage>
</organism>
<sequence>MKEIQQLINNFENALHDGLVPPVEMVRLIHVMGHVLHHFSPKVELWLPYELEEVAHNLELAIKMAED</sequence>
<protein>
    <submittedName>
        <fullName evidence="1">Uncharacterized protein</fullName>
    </submittedName>
</protein>
<evidence type="ECO:0000313" key="1">
    <source>
        <dbReference type="EMBL" id="CAB4136694.1"/>
    </source>
</evidence>
<proteinExistence type="predicted"/>
<dbReference type="EMBL" id="LR796317">
    <property type="protein sequence ID" value="CAB4136694.1"/>
    <property type="molecule type" value="Genomic_DNA"/>
</dbReference>
<name>A0A6J5LPZ2_9CAUD</name>
<gene>
    <name evidence="1" type="ORF">UFOVP306_58</name>
</gene>